<dbReference type="Proteomes" id="UP001300502">
    <property type="component" value="Unassembled WGS sequence"/>
</dbReference>
<gene>
    <name evidence="2" type="ORF">GAYE_SCF72G6973</name>
</gene>
<evidence type="ECO:0000313" key="3">
    <source>
        <dbReference type="Proteomes" id="UP001300502"/>
    </source>
</evidence>
<dbReference type="EMBL" id="JANCYU010000074">
    <property type="protein sequence ID" value="KAK4529023.1"/>
    <property type="molecule type" value="Genomic_DNA"/>
</dbReference>
<keyword evidence="1" id="KW-0472">Membrane</keyword>
<protein>
    <submittedName>
        <fullName evidence="2">Uncharacterized protein</fullName>
    </submittedName>
</protein>
<evidence type="ECO:0000256" key="1">
    <source>
        <dbReference type="SAM" id="Phobius"/>
    </source>
</evidence>
<feature type="transmembrane region" description="Helical" evidence="1">
    <location>
        <begin position="21"/>
        <end position="39"/>
    </location>
</feature>
<accession>A0AAV9ING8</accession>
<keyword evidence="1" id="KW-1133">Transmembrane helix</keyword>
<evidence type="ECO:0000313" key="2">
    <source>
        <dbReference type="EMBL" id="KAK4529023.1"/>
    </source>
</evidence>
<reference evidence="2 3" key="1">
    <citation type="submission" date="2022-07" db="EMBL/GenBank/DDBJ databases">
        <title>Genome-wide signatures of adaptation to extreme environments.</title>
        <authorList>
            <person name="Cho C.H."/>
            <person name="Yoon H.S."/>
        </authorList>
    </citation>
    <scope>NUCLEOTIDE SEQUENCE [LARGE SCALE GENOMIC DNA]</scope>
    <source>
        <strain evidence="2 3">108.79 E11</strain>
    </source>
</reference>
<dbReference type="AlphaFoldDB" id="A0AAV9ING8"/>
<comment type="caution">
    <text evidence="2">The sequence shown here is derived from an EMBL/GenBank/DDBJ whole genome shotgun (WGS) entry which is preliminary data.</text>
</comment>
<keyword evidence="3" id="KW-1185">Reference proteome</keyword>
<proteinExistence type="predicted"/>
<name>A0AAV9ING8_9RHOD</name>
<sequence length="253" mass="27125">MHLHSEKNCQMAVQQTTCKTLLSVFVLCYAFCVVLGATTSNSAVTAVPSPSCALVVEQSWSCIHDIQKDVQDIIQEISGGQPIQFGPNLQSCTSLLSSALSCFSDITSDPVTCINLLGSTLQCLFNDTIAAFPVQCPSQIVQSYDCYISKACQFTDPCSVDVCHLTQCVTNITTPIIQGIDKIQNCLGDLGALIACAGQNFDDLKVCSPEYHTLVTCLDPSFTGTLPSPSGCFDLLKKVVAFNDTTFAQCGFQ</sequence>
<organism evidence="2 3">
    <name type="scientific">Galdieria yellowstonensis</name>
    <dbReference type="NCBI Taxonomy" id="3028027"/>
    <lineage>
        <taxon>Eukaryota</taxon>
        <taxon>Rhodophyta</taxon>
        <taxon>Bangiophyceae</taxon>
        <taxon>Galdieriales</taxon>
        <taxon>Galdieriaceae</taxon>
        <taxon>Galdieria</taxon>
    </lineage>
</organism>
<keyword evidence="1" id="KW-0812">Transmembrane</keyword>